<organism evidence="24 25">
    <name type="scientific">Atrichornis clamosus</name>
    <dbReference type="NCBI Taxonomy" id="449594"/>
    <lineage>
        <taxon>Eukaryota</taxon>
        <taxon>Metazoa</taxon>
        <taxon>Chordata</taxon>
        <taxon>Craniata</taxon>
        <taxon>Vertebrata</taxon>
        <taxon>Euteleostomi</taxon>
        <taxon>Archelosauria</taxon>
        <taxon>Archosauria</taxon>
        <taxon>Dinosauria</taxon>
        <taxon>Saurischia</taxon>
        <taxon>Theropoda</taxon>
        <taxon>Coelurosauria</taxon>
        <taxon>Aves</taxon>
        <taxon>Neognathae</taxon>
        <taxon>Neoaves</taxon>
        <taxon>Telluraves</taxon>
        <taxon>Australaves</taxon>
        <taxon>Passeriformes</taxon>
        <taxon>Menuridae</taxon>
        <taxon>Atrichornis</taxon>
    </lineage>
</organism>
<feature type="domain" description="SAP" evidence="22">
    <location>
        <begin position="235"/>
        <end position="269"/>
    </location>
</feature>
<accession>A0A852NKS3</accession>
<evidence type="ECO:0000256" key="20">
    <source>
        <dbReference type="SAM" id="MobiDB-lite"/>
    </source>
</evidence>
<feature type="compositionally biased region" description="Basic and acidic residues" evidence="20">
    <location>
        <begin position="157"/>
        <end position="184"/>
    </location>
</feature>
<comment type="pathway">
    <text evidence="3">Protein modification; protein ubiquitination.</text>
</comment>
<feature type="region of interest" description="Disordered" evidence="20">
    <location>
        <begin position="90"/>
        <end position="112"/>
    </location>
</feature>
<evidence type="ECO:0000313" key="24">
    <source>
        <dbReference type="EMBL" id="NXY14686.1"/>
    </source>
</evidence>
<name>A0A852NKS3_9PASS</name>
<dbReference type="GO" id="GO:0097505">
    <property type="term" value="C:Rad6-Rad18 complex"/>
    <property type="evidence" value="ECO:0007669"/>
    <property type="project" value="TreeGrafter"/>
</dbReference>
<dbReference type="CDD" id="cd16529">
    <property type="entry name" value="RING-HC_RAD18"/>
    <property type="match status" value="1"/>
</dbReference>
<keyword evidence="12" id="KW-0238">DNA-binding</keyword>
<keyword evidence="9 17" id="KW-0863">Zinc-finger</keyword>
<feature type="compositionally biased region" description="Basic and acidic residues" evidence="20">
    <location>
        <begin position="397"/>
        <end position="410"/>
    </location>
</feature>
<evidence type="ECO:0000256" key="17">
    <source>
        <dbReference type="PROSITE-ProRule" id="PRU00175"/>
    </source>
</evidence>
<dbReference type="InterPro" id="IPR003034">
    <property type="entry name" value="SAP_dom"/>
</dbReference>
<dbReference type="GO" id="GO:0006301">
    <property type="term" value="P:DNA damage tolerance"/>
    <property type="evidence" value="ECO:0007669"/>
    <property type="project" value="InterPro"/>
</dbReference>
<evidence type="ECO:0000313" key="25">
    <source>
        <dbReference type="Proteomes" id="UP000658642"/>
    </source>
</evidence>
<dbReference type="GO" id="GO:0008270">
    <property type="term" value="F:zinc ion binding"/>
    <property type="evidence" value="ECO:0007669"/>
    <property type="project" value="UniProtKB-KW"/>
</dbReference>
<dbReference type="InterPro" id="IPR013083">
    <property type="entry name" value="Znf_RING/FYVE/PHD"/>
</dbReference>
<sequence>VDDLLRCGICFDYFSIAVIIPQCSHNYCSLCIRKFLSYKTQCPTCCVAVSESDLKNNRMLDDLVKSFNSARQQLFQVVLDAPPIPSPLACGPHPAAESHVRSPLSRPDPKEVPLMDSFLRKDEVCTSAKAGGLAETDQKSFRTEQHHGLRSTPTEIGGKDDKVGSQESSECTKSHEKPSTSVVKGEKKVECPVCEVAVLEQYINKHLDSCLTREEKKDSLRSSAHKRKPMSKVVYNLLSDRDLRKKLKEHGLSASGTRQQLIKRHQEFVHMYNAQCDSLNPKSVAEVVKELEKSEKIRVQLECNKPGENTLTFTKDQTEEEIDEIHAEYRKKHRSEFKFLVDQVNNRWKKRGERKAESAQNKEVALKELPAVTEPREEHHTAVVFGKAQELQPENPDGQRSESHCLKESQRSASPEFSLSSGSS</sequence>
<dbReference type="FunFam" id="3.30.40.10:FF:000172">
    <property type="entry name" value="E3 ubiquitin-protein ligase RAD18"/>
    <property type="match status" value="1"/>
</dbReference>
<evidence type="ECO:0000256" key="2">
    <source>
        <dbReference type="ARBA" id="ARBA00004123"/>
    </source>
</evidence>
<protein>
    <recommendedName>
        <fullName evidence="5">RING-type E3 ubiquitin transferase</fullName>
        <ecNumber evidence="5">2.3.2.27</ecNumber>
    </recommendedName>
    <alternativeName>
        <fullName evidence="15 16">RING-type E3 ubiquitin transferase RAD18</fullName>
    </alternativeName>
</protein>
<feature type="compositionally biased region" description="Basic and acidic residues" evidence="20">
    <location>
        <begin position="136"/>
        <end position="147"/>
    </location>
</feature>
<feature type="region of interest" description="Disordered" evidence="20">
    <location>
        <begin position="351"/>
        <end position="424"/>
    </location>
</feature>
<dbReference type="InterPro" id="IPR039577">
    <property type="entry name" value="Rad18"/>
</dbReference>
<evidence type="ECO:0000259" key="21">
    <source>
        <dbReference type="PROSITE" id="PS50089"/>
    </source>
</evidence>
<evidence type="ECO:0000256" key="15">
    <source>
        <dbReference type="ARBA" id="ARBA00031783"/>
    </source>
</evidence>
<dbReference type="PANTHER" id="PTHR14134">
    <property type="entry name" value="E3 UBIQUITIN-PROTEIN LIGASE RAD18"/>
    <property type="match status" value="1"/>
</dbReference>
<evidence type="ECO:0000256" key="3">
    <source>
        <dbReference type="ARBA" id="ARBA00004906"/>
    </source>
</evidence>
<evidence type="ECO:0000256" key="1">
    <source>
        <dbReference type="ARBA" id="ARBA00000900"/>
    </source>
</evidence>
<keyword evidence="25" id="KW-1185">Reference proteome</keyword>
<dbReference type="FunFam" id="3.30.160.60:FF:000331">
    <property type="entry name" value="E3 ubiquitin-protein ligase RAD18"/>
    <property type="match status" value="1"/>
</dbReference>
<dbReference type="EMBL" id="WBMZ01002371">
    <property type="protein sequence ID" value="NXY14686.1"/>
    <property type="molecule type" value="Genomic_DNA"/>
</dbReference>
<dbReference type="UniPathway" id="UPA00143"/>
<keyword evidence="19" id="KW-0175">Coiled coil</keyword>
<evidence type="ECO:0000256" key="14">
    <source>
        <dbReference type="ARBA" id="ARBA00023242"/>
    </source>
</evidence>
<dbReference type="PROSITE" id="PS00518">
    <property type="entry name" value="ZF_RING_1"/>
    <property type="match status" value="1"/>
</dbReference>
<comment type="catalytic activity">
    <reaction evidence="1">
        <text>S-ubiquitinyl-[E2 ubiquitin-conjugating enzyme]-L-cysteine + [acceptor protein]-L-lysine = [E2 ubiquitin-conjugating enzyme]-L-cysteine + N(6)-ubiquitinyl-[acceptor protein]-L-lysine.</text>
        <dbReference type="EC" id="2.3.2.27"/>
    </reaction>
</comment>
<comment type="similarity">
    <text evidence="4">Belongs to the RAD18 family.</text>
</comment>
<evidence type="ECO:0000256" key="19">
    <source>
        <dbReference type="SAM" id="Coils"/>
    </source>
</evidence>
<feature type="non-terminal residue" evidence="24">
    <location>
        <position position="424"/>
    </location>
</feature>
<dbReference type="GO" id="GO:0016874">
    <property type="term" value="F:ligase activity"/>
    <property type="evidence" value="ECO:0007669"/>
    <property type="project" value="UniProtKB-KW"/>
</dbReference>
<evidence type="ECO:0000256" key="10">
    <source>
        <dbReference type="ARBA" id="ARBA00022786"/>
    </source>
</evidence>
<dbReference type="PANTHER" id="PTHR14134:SF2">
    <property type="entry name" value="E3 UBIQUITIN-PROTEIN LIGASE RAD18"/>
    <property type="match status" value="1"/>
</dbReference>
<feature type="region of interest" description="Disordered" evidence="20">
    <location>
        <begin position="135"/>
        <end position="184"/>
    </location>
</feature>
<dbReference type="GO" id="GO:0005634">
    <property type="term" value="C:nucleus"/>
    <property type="evidence" value="ECO:0007669"/>
    <property type="project" value="UniProtKB-SubCell"/>
</dbReference>
<dbReference type="Gene3D" id="3.30.160.60">
    <property type="entry name" value="Classic Zinc Finger"/>
    <property type="match status" value="1"/>
</dbReference>
<dbReference type="GO" id="GO:0003697">
    <property type="term" value="F:single-stranded DNA binding"/>
    <property type="evidence" value="ECO:0007669"/>
    <property type="project" value="InterPro"/>
</dbReference>
<dbReference type="EC" id="2.3.2.27" evidence="5"/>
<evidence type="ECO:0000256" key="12">
    <source>
        <dbReference type="ARBA" id="ARBA00023125"/>
    </source>
</evidence>
<evidence type="ECO:0000256" key="6">
    <source>
        <dbReference type="ARBA" id="ARBA00022679"/>
    </source>
</evidence>
<dbReference type="Pfam" id="PF13923">
    <property type="entry name" value="zf-C3HC4_2"/>
    <property type="match status" value="1"/>
</dbReference>
<keyword evidence="6" id="KW-0808">Transferase</keyword>
<comment type="caution">
    <text evidence="24">The sequence shown here is derived from an EMBL/GenBank/DDBJ whole genome shotgun (WGS) entry which is preliminary data.</text>
</comment>
<gene>
    <name evidence="24" type="primary">Rad18</name>
    <name evidence="24" type="ORF">ATRCLA_R10394</name>
</gene>
<evidence type="ECO:0000256" key="18">
    <source>
        <dbReference type="PROSITE-ProRule" id="PRU01256"/>
    </source>
</evidence>
<evidence type="ECO:0000256" key="8">
    <source>
        <dbReference type="ARBA" id="ARBA00022763"/>
    </source>
</evidence>
<feature type="non-terminal residue" evidence="24">
    <location>
        <position position="1"/>
    </location>
</feature>
<keyword evidence="11" id="KW-0862">Zinc</keyword>
<keyword evidence="10" id="KW-0833">Ubl conjugation pathway</keyword>
<reference evidence="24" key="1">
    <citation type="submission" date="2020-02" db="EMBL/GenBank/DDBJ databases">
        <title>Bird 10,000 Genomes (B10K) Project - Family phase.</title>
        <authorList>
            <person name="Zhang G."/>
        </authorList>
    </citation>
    <scope>NUCLEOTIDE SEQUENCE</scope>
    <source>
        <strain evidence="24">B10K-DU-029-61</strain>
        <tissue evidence="24">Blood</tissue>
    </source>
</reference>
<feature type="coiled-coil region" evidence="19">
    <location>
        <begin position="284"/>
        <end position="335"/>
    </location>
</feature>
<dbReference type="AlphaFoldDB" id="A0A852NKS3"/>
<dbReference type="SUPFAM" id="SSF57850">
    <property type="entry name" value="RING/U-box"/>
    <property type="match status" value="1"/>
</dbReference>
<evidence type="ECO:0000256" key="9">
    <source>
        <dbReference type="ARBA" id="ARBA00022771"/>
    </source>
</evidence>
<dbReference type="GO" id="GO:0006281">
    <property type="term" value="P:DNA repair"/>
    <property type="evidence" value="ECO:0007669"/>
    <property type="project" value="UniProtKB-KW"/>
</dbReference>
<evidence type="ECO:0000256" key="5">
    <source>
        <dbReference type="ARBA" id="ARBA00012483"/>
    </source>
</evidence>
<dbReference type="Gene3D" id="3.30.40.10">
    <property type="entry name" value="Zinc/RING finger domain, C3HC4 (zinc finger)"/>
    <property type="match status" value="1"/>
</dbReference>
<keyword evidence="24" id="KW-0436">Ligase</keyword>
<evidence type="ECO:0000259" key="23">
    <source>
        <dbReference type="PROSITE" id="PS51908"/>
    </source>
</evidence>
<keyword evidence="7" id="KW-0479">Metal-binding</keyword>
<feature type="domain" description="RING-type" evidence="21">
    <location>
        <begin position="7"/>
        <end position="45"/>
    </location>
</feature>
<dbReference type="SMART" id="SM00184">
    <property type="entry name" value="RING"/>
    <property type="match status" value="1"/>
</dbReference>
<comment type="subcellular location">
    <subcellularLocation>
        <location evidence="2">Nucleus</location>
    </subcellularLocation>
</comment>
<dbReference type="InterPro" id="IPR017907">
    <property type="entry name" value="Znf_RING_CS"/>
</dbReference>
<dbReference type="GO" id="GO:0006513">
    <property type="term" value="P:protein monoubiquitination"/>
    <property type="evidence" value="ECO:0007669"/>
    <property type="project" value="InterPro"/>
</dbReference>
<dbReference type="PROSITE" id="PS51908">
    <property type="entry name" value="ZF_UBZ4"/>
    <property type="match status" value="1"/>
</dbReference>
<feature type="domain" description="UBZ4-type" evidence="23">
    <location>
        <begin position="188"/>
        <end position="215"/>
    </location>
</feature>
<evidence type="ECO:0000256" key="16">
    <source>
        <dbReference type="ARBA" id="ARBA00082369"/>
    </source>
</evidence>
<evidence type="ECO:0000256" key="4">
    <source>
        <dbReference type="ARBA" id="ARBA00009506"/>
    </source>
</evidence>
<keyword evidence="13 18" id="KW-0234">DNA repair</keyword>
<dbReference type="SMART" id="SM00734">
    <property type="entry name" value="ZnF_Rad18"/>
    <property type="match status" value="1"/>
</dbReference>
<dbReference type="InterPro" id="IPR001841">
    <property type="entry name" value="Znf_RING"/>
</dbReference>
<dbReference type="SMART" id="SM00513">
    <property type="entry name" value="SAP"/>
    <property type="match status" value="1"/>
</dbReference>
<dbReference type="PROSITE" id="PS50089">
    <property type="entry name" value="ZF_RING_2"/>
    <property type="match status" value="1"/>
</dbReference>
<dbReference type="InterPro" id="IPR006642">
    <property type="entry name" value="Rad18_UBZ4"/>
</dbReference>
<dbReference type="OrthoDB" id="9049620at2759"/>
<dbReference type="GO" id="GO:0061630">
    <property type="term" value="F:ubiquitin protein ligase activity"/>
    <property type="evidence" value="ECO:0007669"/>
    <property type="project" value="UniProtKB-EC"/>
</dbReference>
<dbReference type="PROSITE" id="PS50800">
    <property type="entry name" value="SAP"/>
    <property type="match status" value="1"/>
</dbReference>
<evidence type="ECO:0000256" key="13">
    <source>
        <dbReference type="ARBA" id="ARBA00023204"/>
    </source>
</evidence>
<proteinExistence type="inferred from homology"/>
<evidence type="ECO:0000256" key="11">
    <source>
        <dbReference type="ARBA" id="ARBA00022833"/>
    </source>
</evidence>
<feature type="compositionally biased region" description="Polar residues" evidence="20">
    <location>
        <begin position="411"/>
        <end position="424"/>
    </location>
</feature>
<dbReference type="Proteomes" id="UP000658642">
    <property type="component" value="Unassembled WGS sequence"/>
</dbReference>
<evidence type="ECO:0000259" key="22">
    <source>
        <dbReference type="PROSITE" id="PS50800"/>
    </source>
</evidence>
<evidence type="ECO:0000256" key="7">
    <source>
        <dbReference type="ARBA" id="ARBA00022723"/>
    </source>
</evidence>
<keyword evidence="8 18" id="KW-0227">DNA damage</keyword>
<dbReference type="Pfam" id="PF02037">
    <property type="entry name" value="SAP"/>
    <property type="match status" value="1"/>
</dbReference>
<keyword evidence="14" id="KW-0539">Nucleus</keyword>